<proteinExistence type="inferred from homology"/>
<dbReference type="NCBIfam" id="TIGR01452">
    <property type="entry name" value="PGP_euk"/>
    <property type="match status" value="1"/>
</dbReference>
<comment type="similarity">
    <text evidence="2">Belongs to the HAD-like hydrolase superfamily.</text>
</comment>
<dbReference type="InterPro" id="IPR023214">
    <property type="entry name" value="HAD_sf"/>
</dbReference>
<keyword evidence="1 2" id="KW-0378">Hydrolase</keyword>
<dbReference type="InterPro" id="IPR036412">
    <property type="entry name" value="HAD-like_sf"/>
</dbReference>
<dbReference type="Pfam" id="PF13344">
    <property type="entry name" value="Hydrolase_6"/>
    <property type="match status" value="1"/>
</dbReference>
<dbReference type="PANTHER" id="PTHR19288:SF93">
    <property type="entry name" value="FI11325P-RELATED"/>
    <property type="match status" value="1"/>
</dbReference>
<evidence type="ECO:0000256" key="1">
    <source>
        <dbReference type="ARBA" id="ARBA00022801"/>
    </source>
</evidence>
<evidence type="ECO:0000313" key="3">
    <source>
        <dbReference type="EMBL" id="KAK6630273.1"/>
    </source>
</evidence>
<dbReference type="InterPro" id="IPR006349">
    <property type="entry name" value="PGP_euk"/>
</dbReference>
<reference evidence="3 4" key="1">
    <citation type="submission" date="2023-09" db="EMBL/GenBank/DDBJ databases">
        <title>Genomes of two closely related lineages of the louse Polyplax serrata with different host specificities.</title>
        <authorList>
            <person name="Martinu J."/>
            <person name="Tarabai H."/>
            <person name="Stefka J."/>
            <person name="Hypsa V."/>
        </authorList>
    </citation>
    <scope>NUCLEOTIDE SEQUENCE [LARGE SCALE GENOMIC DNA]</scope>
    <source>
        <strain evidence="3">98ZLc_SE</strain>
    </source>
</reference>
<dbReference type="EMBL" id="JAWJWF010000008">
    <property type="protein sequence ID" value="KAK6630273.1"/>
    <property type="molecule type" value="Genomic_DNA"/>
</dbReference>
<gene>
    <name evidence="3" type="ORF">RUM44_004940</name>
</gene>
<dbReference type="SUPFAM" id="SSF56784">
    <property type="entry name" value="HAD-like"/>
    <property type="match status" value="1"/>
</dbReference>
<accession>A0ABR1AWG5</accession>
<dbReference type="InterPro" id="IPR006357">
    <property type="entry name" value="HAD-SF_hydro_IIA"/>
</dbReference>
<dbReference type="Pfam" id="PF13242">
    <property type="entry name" value="Hydrolase_like"/>
    <property type="match status" value="1"/>
</dbReference>
<evidence type="ECO:0008006" key="5">
    <source>
        <dbReference type="Google" id="ProtNLM"/>
    </source>
</evidence>
<evidence type="ECO:0000256" key="2">
    <source>
        <dbReference type="PIRNR" id="PIRNR000915"/>
    </source>
</evidence>
<keyword evidence="4" id="KW-1185">Reference proteome</keyword>
<sequence>MVPMPKNLNTATANEIKKFLASFDTVLSDCDGVLWLEKQVIENSQHTMNKFFESNKKVFYVTNNNSLTREEFVEKCHSLGFKATKENILCTSFLAAKYLKSLNFNKKVYLIGNQGLVKELQKANIKHTDIGPDQVESTLDSYVKTKLKYDPDIGAVLIGFDAHFSYPKVLKAATYLKNPDCHFIATSTDETFPVGEKEQFVFPGSGAFVRCLEAVSGRKAFVVGKPNVYLKNIIRELADFDPSRTLMIGDRCNTDILFGNNCGFQTLLVLTGVTSVSDVEKYANSTDTEENKLVPQFFINKLGDLLPHM</sequence>
<dbReference type="Gene3D" id="3.40.50.1000">
    <property type="entry name" value="HAD superfamily/HAD-like"/>
    <property type="match status" value="2"/>
</dbReference>
<protein>
    <recommendedName>
        <fullName evidence="5">Phosphoglycolate phosphatase</fullName>
    </recommendedName>
</protein>
<comment type="caution">
    <text evidence="3">The sequence shown here is derived from an EMBL/GenBank/DDBJ whole genome shotgun (WGS) entry which is preliminary data.</text>
</comment>
<name>A0ABR1AWG5_POLSC</name>
<dbReference type="PIRSF" id="PIRSF000915">
    <property type="entry name" value="PGP-type_phosphatase"/>
    <property type="match status" value="1"/>
</dbReference>
<evidence type="ECO:0000313" key="4">
    <source>
        <dbReference type="Proteomes" id="UP001359485"/>
    </source>
</evidence>
<dbReference type="PANTHER" id="PTHR19288">
    <property type="entry name" value="4-NITROPHENYLPHOSPHATASE-RELATED"/>
    <property type="match status" value="1"/>
</dbReference>
<organism evidence="3 4">
    <name type="scientific">Polyplax serrata</name>
    <name type="common">Common mouse louse</name>
    <dbReference type="NCBI Taxonomy" id="468196"/>
    <lineage>
        <taxon>Eukaryota</taxon>
        <taxon>Metazoa</taxon>
        <taxon>Ecdysozoa</taxon>
        <taxon>Arthropoda</taxon>
        <taxon>Hexapoda</taxon>
        <taxon>Insecta</taxon>
        <taxon>Pterygota</taxon>
        <taxon>Neoptera</taxon>
        <taxon>Paraneoptera</taxon>
        <taxon>Psocodea</taxon>
        <taxon>Troctomorpha</taxon>
        <taxon>Phthiraptera</taxon>
        <taxon>Anoplura</taxon>
        <taxon>Polyplacidae</taxon>
        <taxon>Polyplax</taxon>
    </lineage>
</organism>
<dbReference type="Proteomes" id="UP001359485">
    <property type="component" value="Unassembled WGS sequence"/>
</dbReference>
<dbReference type="NCBIfam" id="TIGR01460">
    <property type="entry name" value="HAD-SF-IIA"/>
    <property type="match status" value="1"/>
</dbReference>